<dbReference type="Proteomes" id="UP001642464">
    <property type="component" value="Unassembled WGS sequence"/>
</dbReference>
<accession>A0ABP0IQY5</accession>
<reference evidence="2 3" key="1">
    <citation type="submission" date="2024-02" db="EMBL/GenBank/DDBJ databases">
        <authorList>
            <person name="Chen Y."/>
            <person name="Shah S."/>
            <person name="Dougan E. K."/>
            <person name="Thang M."/>
            <person name="Chan C."/>
        </authorList>
    </citation>
    <scope>NUCLEOTIDE SEQUENCE [LARGE SCALE GENOMIC DNA]</scope>
</reference>
<feature type="non-terminal residue" evidence="2">
    <location>
        <position position="115"/>
    </location>
</feature>
<keyword evidence="1" id="KW-0472">Membrane</keyword>
<keyword evidence="3" id="KW-1185">Reference proteome</keyword>
<evidence type="ECO:0008006" key="4">
    <source>
        <dbReference type="Google" id="ProtNLM"/>
    </source>
</evidence>
<protein>
    <recommendedName>
        <fullName evidence="4">ABC transporter permease</fullName>
    </recommendedName>
</protein>
<organism evidence="2 3">
    <name type="scientific">Durusdinium trenchii</name>
    <dbReference type="NCBI Taxonomy" id="1381693"/>
    <lineage>
        <taxon>Eukaryota</taxon>
        <taxon>Sar</taxon>
        <taxon>Alveolata</taxon>
        <taxon>Dinophyceae</taxon>
        <taxon>Suessiales</taxon>
        <taxon>Symbiodiniaceae</taxon>
        <taxon>Durusdinium</taxon>
    </lineage>
</organism>
<keyword evidence="1" id="KW-1133">Transmembrane helix</keyword>
<evidence type="ECO:0000313" key="3">
    <source>
        <dbReference type="Proteomes" id="UP001642464"/>
    </source>
</evidence>
<evidence type="ECO:0000313" key="2">
    <source>
        <dbReference type="EMBL" id="CAK9003790.1"/>
    </source>
</evidence>
<feature type="transmembrane region" description="Helical" evidence="1">
    <location>
        <begin position="55"/>
        <end position="74"/>
    </location>
</feature>
<name>A0ABP0IQY5_9DINO</name>
<keyword evidence="1" id="KW-0812">Transmembrane</keyword>
<feature type="transmembrane region" description="Helical" evidence="1">
    <location>
        <begin position="6"/>
        <end position="28"/>
    </location>
</feature>
<feature type="transmembrane region" description="Helical" evidence="1">
    <location>
        <begin position="94"/>
        <end position="114"/>
    </location>
</feature>
<proteinExistence type="predicted"/>
<gene>
    <name evidence="2" type="ORF">SCF082_LOCUS7905</name>
</gene>
<comment type="caution">
    <text evidence="2">The sequence shown here is derived from an EMBL/GenBank/DDBJ whole genome shotgun (WGS) entry which is preliminary data.</text>
</comment>
<dbReference type="EMBL" id="CAXAMM010004493">
    <property type="protein sequence ID" value="CAK9003790.1"/>
    <property type="molecule type" value="Genomic_DNA"/>
</dbReference>
<dbReference type="Pfam" id="PF12679">
    <property type="entry name" value="ABC2_membrane_2"/>
    <property type="match status" value="1"/>
</dbReference>
<evidence type="ECO:0000256" key="1">
    <source>
        <dbReference type="SAM" id="Phobius"/>
    </source>
</evidence>
<sequence length="115" mass="13054">MLSFRRLLWSASTLMVSFPLLGCALFLVRRRYTFGYEGAEFRNEQIAFGHFSEELVLLIFVSFIMPICALAYATTSVGGDREDRTLLFLLVRPIPRWLVVLAKLIATLPLVLGLI</sequence>